<dbReference type="GO" id="GO:0006298">
    <property type="term" value="P:mismatch repair"/>
    <property type="evidence" value="ECO:0007669"/>
    <property type="project" value="TreeGrafter"/>
</dbReference>
<dbReference type="GO" id="GO:0032357">
    <property type="term" value="F:oxidized purine DNA binding"/>
    <property type="evidence" value="ECO:0007669"/>
    <property type="project" value="TreeGrafter"/>
</dbReference>
<dbReference type="SUPFAM" id="SSF48150">
    <property type="entry name" value="DNA-glycosylase"/>
    <property type="match status" value="1"/>
</dbReference>
<evidence type="ECO:0000256" key="8">
    <source>
        <dbReference type="ARBA" id="ARBA00022801"/>
    </source>
</evidence>
<comment type="caution">
    <text evidence="14">The sequence shown here is derived from an EMBL/GenBank/DDBJ whole genome shotgun (WGS) entry which is preliminary data.</text>
</comment>
<dbReference type="Gene3D" id="1.10.340.30">
    <property type="entry name" value="Hypothetical protein, domain 2"/>
    <property type="match status" value="1"/>
</dbReference>
<dbReference type="InterPro" id="IPR000445">
    <property type="entry name" value="HhH_motif"/>
</dbReference>
<dbReference type="GO" id="GO:0006284">
    <property type="term" value="P:base-excision repair"/>
    <property type="evidence" value="ECO:0007669"/>
    <property type="project" value="InterPro"/>
</dbReference>
<reference evidence="14" key="1">
    <citation type="submission" date="2019-01" db="EMBL/GenBank/DDBJ databases">
        <title>Genomic signatures and co-occurrence patterns of the ultra-small Saccharimodia (Patescibacteria phylum) suggest a symbiotic lifestyle.</title>
        <authorList>
            <person name="Lemos L."/>
            <person name="Medeiros J."/>
            <person name="Andreote F."/>
            <person name="Fernandes G."/>
            <person name="Varani A."/>
            <person name="Oliveira G."/>
            <person name="Pylro V."/>
        </authorList>
    </citation>
    <scope>NUCLEOTIDE SEQUENCE [LARGE SCALE GENOMIC DNA]</scope>
    <source>
        <strain evidence="14">AMD02</strain>
    </source>
</reference>
<keyword evidence="15" id="KW-1185">Reference proteome</keyword>
<name>A0A4Q0AGM0_9BACT</name>
<dbReference type="InterPro" id="IPR044298">
    <property type="entry name" value="MIG/MutY"/>
</dbReference>
<evidence type="ECO:0000256" key="10">
    <source>
        <dbReference type="ARBA" id="ARBA00023014"/>
    </source>
</evidence>
<evidence type="ECO:0000259" key="13">
    <source>
        <dbReference type="SMART" id="SM00478"/>
    </source>
</evidence>
<evidence type="ECO:0000256" key="2">
    <source>
        <dbReference type="ARBA" id="ARBA00001966"/>
    </source>
</evidence>
<dbReference type="GO" id="GO:0000701">
    <property type="term" value="F:purine-specific mismatch base pair DNA N-glycosylase activity"/>
    <property type="evidence" value="ECO:0007669"/>
    <property type="project" value="UniProtKB-EC"/>
</dbReference>
<evidence type="ECO:0000256" key="9">
    <source>
        <dbReference type="ARBA" id="ARBA00023004"/>
    </source>
</evidence>
<dbReference type="Pfam" id="PF00633">
    <property type="entry name" value="HHH"/>
    <property type="match status" value="1"/>
</dbReference>
<evidence type="ECO:0000256" key="5">
    <source>
        <dbReference type="ARBA" id="ARBA00022023"/>
    </source>
</evidence>
<dbReference type="SMART" id="SM00478">
    <property type="entry name" value="ENDO3c"/>
    <property type="match status" value="1"/>
</dbReference>
<organism evidence="14 15">
    <name type="scientific">Candidatus Microsaccharimonas sossegonensis</name>
    <dbReference type="NCBI Taxonomy" id="2506948"/>
    <lineage>
        <taxon>Bacteria</taxon>
        <taxon>Candidatus Saccharimonadota</taxon>
        <taxon>Candidatus Saccharimonadia</taxon>
        <taxon>Candidatus Saccharimonadales</taxon>
        <taxon>Candidatus Saccharimonadaceae</taxon>
        <taxon>Candidatus Microsaccharimonas</taxon>
    </lineage>
</organism>
<comment type="cofactor">
    <cofactor evidence="2">
        <name>[4Fe-4S] cluster</name>
        <dbReference type="ChEBI" id="CHEBI:49883"/>
    </cofactor>
</comment>
<dbReference type="InterPro" id="IPR023170">
    <property type="entry name" value="HhH_base_excis_C"/>
</dbReference>
<evidence type="ECO:0000256" key="6">
    <source>
        <dbReference type="ARBA" id="ARBA00022723"/>
    </source>
</evidence>
<evidence type="ECO:0000256" key="12">
    <source>
        <dbReference type="ARBA" id="ARBA00023295"/>
    </source>
</evidence>
<keyword evidence="10" id="KW-0411">Iron-sulfur</keyword>
<dbReference type="PANTHER" id="PTHR42944:SF1">
    <property type="entry name" value="ADENINE DNA GLYCOSYLASE"/>
    <property type="match status" value="1"/>
</dbReference>
<comment type="catalytic activity">
    <reaction evidence="1">
        <text>Hydrolyzes free adenine bases from 7,8-dihydro-8-oxoguanine:adenine mismatched double-stranded DNA, leaving an apurinic site.</text>
        <dbReference type="EC" id="3.2.2.31"/>
    </reaction>
</comment>
<evidence type="ECO:0000256" key="4">
    <source>
        <dbReference type="ARBA" id="ARBA00012045"/>
    </source>
</evidence>
<sequence>MNAQEFTEAIWEKALQLYRDMPWRDNTDPYYILVSELMLQQTQVDRVIPKFELFMHTFPTILDVAKAPLSDVLTVWSGLGYNRRAKFLHATAKKVVSDFQGVIPDRYDALLSLPGVGPNTAGAILVYSFNQPVVFIETNVRTVYFHHFFHDQALVSDKELKELIEQTIDTEHPREWYWGLMDYGAYLKKNGAGRIDKSRHYKKQAPLKGSVREVRGLILKALSKEEYFFDELRRSMPHDKRFEIALQALLKEGLITQTDDRLHLTKT</sequence>
<keyword evidence="6" id="KW-0479">Metal-binding</keyword>
<keyword evidence="7" id="KW-0227">DNA damage</keyword>
<dbReference type="InterPro" id="IPR003265">
    <property type="entry name" value="HhH-GPD_domain"/>
</dbReference>
<dbReference type="InterPro" id="IPR004036">
    <property type="entry name" value="Endonuclease-III-like_CS2"/>
</dbReference>
<dbReference type="PROSITE" id="PS01155">
    <property type="entry name" value="ENDONUCLEASE_III_2"/>
    <property type="match status" value="1"/>
</dbReference>
<accession>A0A4Q0AGM0</accession>
<evidence type="ECO:0000256" key="7">
    <source>
        <dbReference type="ARBA" id="ARBA00022763"/>
    </source>
</evidence>
<keyword evidence="8" id="KW-0378">Hydrolase</keyword>
<dbReference type="Gene3D" id="1.10.1670.10">
    <property type="entry name" value="Helix-hairpin-Helix base-excision DNA repair enzymes (C-terminal)"/>
    <property type="match status" value="1"/>
</dbReference>
<dbReference type="GO" id="GO:0046872">
    <property type="term" value="F:metal ion binding"/>
    <property type="evidence" value="ECO:0007669"/>
    <property type="project" value="UniProtKB-KW"/>
</dbReference>
<protein>
    <recommendedName>
        <fullName evidence="5">Adenine DNA glycosylase</fullName>
        <ecNumber evidence="4">3.2.2.31</ecNumber>
    </recommendedName>
</protein>
<keyword evidence="9" id="KW-0408">Iron</keyword>
<proteinExistence type="inferred from homology"/>
<dbReference type="Pfam" id="PF00730">
    <property type="entry name" value="HhH-GPD"/>
    <property type="match status" value="1"/>
</dbReference>
<dbReference type="Proteomes" id="UP000289257">
    <property type="component" value="Unassembled WGS sequence"/>
</dbReference>
<dbReference type="GO" id="GO:0035485">
    <property type="term" value="F:adenine/guanine mispair binding"/>
    <property type="evidence" value="ECO:0007669"/>
    <property type="project" value="TreeGrafter"/>
</dbReference>
<keyword evidence="12" id="KW-0326">Glycosidase</keyword>
<feature type="domain" description="HhH-GPD" evidence="13">
    <location>
        <begin position="38"/>
        <end position="186"/>
    </location>
</feature>
<dbReference type="PANTHER" id="PTHR42944">
    <property type="entry name" value="ADENINE DNA GLYCOSYLASE"/>
    <property type="match status" value="1"/>
</dbReference>
<dbReference type="EMBL" id="SCKX01000001">
    <property type="protein sequence ID" value="RWZ78301.1"/>
    <property type="molecule type" value="Genomic_DNA"/>
</dbReference>
<evidence type="ECO:0000256" key="11">
    <source>
        <dbReference type="ARBA" id="ARBA00023204"/>
    </source>
</evidence>
<dbReference type="EC" id="3.2.2.31" evidence="4"/>
<dbReference type="InterPro" id="IPR011257">
    <property type="entry name" value="DNA_glycosylase"/>
</dbReference>
<keyword evidence="11" id="KW-0234">DNA repair</keyword>
<dbReference type="GO" id="GO:0051536">
    <property type="term" value="F:iron-sulfur cluster binding"/>
    <property type="evidence" value="ECO:0007669"/>
    <property type="project" value="UniProtKB-KW"/>
</dbReference>
<evidence type="ECO:0000313" key="15">
    <source>
        <dbReference type="Proteomes" id="UP000289257"/>
    </source>
</evidence>
<comment type="similarity">
    <text evidence="3">Belongs to the Nth/MutY family.</text>
</comment>
<dbReference type="CDD" id="cd00056">
    <property type="entry name" value="ENDO3c"/>
    <property type="match status" value="1"/>
</dbReference>
<evidence type="ECO:0000313" key="14">
    <source>
        <dbReference type="EMBL" id="RWZ78301.1"/>
    </source>
</evidence>
<dbReference type="GO" id="GO:0034039">
    <property type="term" value="F:8-oxo-7,8-dihydroguanine DNA N-glycosylase activity"/>
    <property type="evidence" value="ECO:0007669"/>
    <property type="project" value="TreeGrafter"/>
</dbReference>
<evidence type="ECO:0000256" key="3">
    <source>
        <dbReference type="ARBA" id="ARBA00008343"/>
    </source>
</evidence>
<gene>
    <name evidence="14" type="ORF">EOT05_00865</name>
</gene>
<evidence type="ECO:0000256" key="1">
    <source>
        <dbReference type="ARBA" id="ARBA00000843"/>
    </source>
</evidence>
<dbReference type="AlphaFoldDB" id="A0A4Q0AGM0"/>